<evidence type="ECO:0000313" key="5">
    <source>
        <dbReference type="Proteomes" id="UP000072605"/>
    </source>
</evidence>
<keyword evidence="2" id="KW-0378">Hydrolase</keyword>
<dbReference type="Gene3D" id="1.20.58.1910">
    <property type="match status" value="1"/>
</dbReference>
<organism evidence="2 4">
    <name type="scientific">Exiguobacterium indicum</name>
    <dbReference type="NCBI Taxonomy" id="296995"/>
    <lineage>
        <taxon>Bacteria</taxon>
        <taxon>Bacillati</taxon>
        <taxon>Bacillota</taxon>
        <taxon>Bacilli</taxon>
        <taxon>Bacillales</taxon>
        <taxon>Bacillales Family XII. Incertae Sedis</taxon>
        <taxon>Exiguobacterium</taxon>
    </lineage>
</organism>
<dbReference type="RefSeq" id="WP_058265129.1">
    <property type="nucleotide sequence ID" value="NZ_FMYN01000002.1"/>
</dbReference>
<evidence type="ECO:0000313" key="4">
    <source>
        <dbReference type="Proteomes" id="UP000053797"/>
    </source>
</evidence>
<dbReference type="GO" id="GO:0016787">
    <property type="term" value="F:hydrolase activity"/>
    <property type="evidence" value="ECO:0007669"/>
    <property type="project" value="UniProtKB-KW"/>
</dbReference>
<feature type="domain" description="HD" evidence="1">
    <location>
        <begin position="26"/>
        <end position="122"/>
    </location>
</feature>
<evidence type="ECO:0000259" key="1">
    <source>
        <dbReference type="PROSITE" id="PS51831"/>
    </source>
</evidence>
<dbReference type="Proteomes" id="UP000053797">
    <property type="component" value="Unassembled WGS sequence"/>
</dbReference>
<gene>
    <name evidence="2" type="ORF">AS033_07815</name>
    <name evidence="3" type="ORF">RSA11_01410</name>
</gene>
<dbReference type="OrthoDB" id="9797344at2"/>
<dbReference type="Proteomes" id="UP000072605">
    <property type="component" value="Unassembled WGS sequence"/>
</dbReference>
<dbReference type="InterPro" id="IPR003607">
    <property type="entry name" value="HD/PDEase_dom"/>
</dbReference>
<dbReference type="Gene3D" id="1.10.472.50">
    <property type="entry name" value="HD-domain/PDEase-like"/>
    <property type="match status" value="1"/>
</dbReference>
<comment type="caution">
    <text evidence="2">The sequence shown here is derived from an EMBL/GenBank/DDBJ whole genome shotgun (WGS) entry which is preliminary data.</text>
</comment>
<dbReference type="EMBL" id="LNQL01000002">
    <property type="protein sequence ID" value="KSU49265.1"/>
    <property type="molecule type" value="Genomic_DNA"/>
</dbReference>
<protein>
    <submittedName>
        <fullName evidence="2">Phosphohydrolase</fullName>
    </submittedName>
</protein>
<dbReference type="PROSITE" id="PS51831">
    <property type="entry name" value="HD"/>
    <property type="match status" value="1"/>
</dbReference>
<dbReference type="PANTHER" id="PTHR33594:SF1">
    <property type="entry name" value="HD_PDEASE DOMAIN-CONTAINING PROTEIN"/>
    <property type="match status" value="1"/>
</dbReference>
<dbReference type="PANTHER" id="PTHR33594">
    <property type="entry name" value="SUPERFAMILY HYDROLASE, PUTATIVE (AFU_ORTHOLOGUE AFUA_1G03035)-RELATED"/>
    <property type="match status" value="1"/>
</dbReference>
<dbReference type="Pfam" id="PF01966">
    <property type="entry name" value="HD"/>
    <property type="match status" value="1"/>
</dbReference>
<proteinExistence type="predicted"/>
<dbReference type="CDD" id="cd00077">
    <property type="entry name" value="HDc"/>
    <property type="match status" value="1"/>
</dbReference>
<evidence type="ECO:0000313" key="2">
    <source>
        <dbReference type="EMBL" id="KSU49265.1"/>
    </source>
</evidence>
<evidence type="ECO:0000313" key="3">
    <source>
        <dbReference type="EMBL" id="KTR28533.1"/>
    </source>
</evidence>
<accession>A0A0V8GGH7</accession>
<dbReference type="EMBL" id="LDQV01000004">
    <property type="protein sequence ID" value="KTR28533.1"/>
    <property type="molecule type" value="Genomic_DNA"/>
</dbReference>
<name>A0A0V8GGH7_9BACL</name>
<reference evidence="2 4" key="1">
    <citation type="journal article" date="2015" name="Int. J. Syst. Evol. Microbiol.">
        <title>Exiguobacterium enclense sp. nov., isolated from sediment.</title>
        <authorList>
            <person name="Dastager S.G."/>
            <person name="Mawlankar R."/>
            <person name="Sonalkar V.V."/>
            <person name="Thorat M.N."/>
            <person name="Mual P."/>
            <person name="Verma A."/>
            <person name="Krishnamurthi S."/>
            <person name="Tang S.K."/>
            <person name="Li W.J."/>
        </authorList>
    </citation>
    <scope>NUCLEOTIDE SEQUENCE [LARGE SCALE GENOMIC DNA]</scope>
    <source>
        <strain evidence="2 4">NIO-1109</strain>
    </source>
</reference>
<dbReference type="AlphaFoldDB" id="A0A0V8GGH7"/>
<dbReference type="InterPro" id="IPR006674">
    <property type="entry name" value="HD_domain"/>
</dbReference>
<dbReference type="SMART" id="SM00471">
    <property type="entry name" value="HDc"/>
    <property type="match status" value="1"/>
</dbReference>
<dbReference type="SUPFAM" id="SSF109604">
    <property type="entry name" value="HD-domain/PDEase-like"/>
    <property type="match status" value="1"/>
</dbReference>
<reference evidence="3 5" key="2">
    <citation type="journal article" date="2016" name="Front. Microbiol.">
        <title>Genomic Resource of Rice Seed Associated Bacteria.</title>
        <authorList>
            <person name="Midha S."/>
            <person name="Bansal K."/>
            <person name="Sharma S."/>
            <person name="Kumar N."/>
            <person name="Patil P.P."/>
            <person name="Chaudhry V."/>
            <person name="Patil P.B."/>
        </authorList>
    </citation>
    <scope>NUCLEOTIDE SEQUENCE [LARGE SCALE GENOMIC DNA]</scope>
    <source>
        <strain evidence="3 5">RSA11</strain>
    </source>
</reference>
<sequence length="212" mass="23868">MERSTMIQETEIFVRSFHATDFSGHDYAHIERVRRLALHIAKQEGGNVKIIELSALLHDVADSKLGGTAETVASFLQGKVTEEEQEQILDIITSLSYKDGTRPPMQTIEGQIVQDADRLDAIGAIGIARTFQFAGRFGEPMHVPGLAPREPGDRTGETSALNHFEEKLFRLKDLMNTNTALHLAEERHRYMEEFVNRFKQEWEGATGEIGDM</sequence>